<dbReference type="EMBL" id="LBHC01000001">
    <property type="protein sequence ID" value="KLE32505.1"/>
    <property type="molecule type" value="Genomic_DNA"/>
</dbReference>
<evidence type="ECO:0000313" key="2">
    <source>
        <dbReference type="Proteomes" id="UP000053070"/>
    </source>
</evidence>
<dbReference type="Proteomes" id="UP000053070">
    <property type="component" value="Unassembled WGS sequence"/>
</dbReference>
<gene>
    <name evidence="1" type="ORF">AAW01_00030</name>
</gene>
<proteinExistence type="predicted"/>
<reference evidence="1 2" key="1">
    <citation type="submission" date="2015-04" db="EMBL/GenBank/DDBJ databases">
        <title>The draft genome sequence of Erythrobacr gangjinensis K7-2.</title>
        <authorList>
            <person name="Zhuang L."/>
            <person name="Liu Y."/>
            <person name="Shao Z."/>
        </authorList>
    </citation>
    <scope>NUCLEOTIDE SEQUENCE [LARGE SCALE GENOMIC DNA]</scope>
    <source>
        <strain evidence="1 2">K7-2</strain>
    </source>
</reference>
<accession>A0A0G9MP69</accession>
<organism evidence="1 2">
    <name type="scientific">Aurantiacibacter gangjinensis</name>
    <dbReference type="NCBI Taxonomy" id="502682"/>
    <lineage>
        <taxon>Bacteria</taxon>
        <taxon>Pseudomonadati</taxon>
        <taxon>Pseudomonadota</taxon>
        <taxon>Alphaproteobacteria</taxon>
        <taxon>Sphingomonadales</taxon>
        <taxon>Erythrobacteraceae</taxon>
        <taxon>Aurantiacibacter</taxon>
    </lineage>
</organism>
<sequence length="381" mass="41837">MRSGRAALLTGLAAMLGGCAITGSVPDLPRSDVQWGWSSEERELAQHSWLYAQLASNAYADPPEEYLLPGTIVARETYGNDGIGYAYAIFDRFEDDRLAETIIAYRGTEAQRLDLLWDDAVNGNILARHDMRGLETARAVAAQVDGRGAGRQVITVTGHSLGGGIAHYVSLSPVAENGGSVTRSVVFNNAPRRSAYDRAGNRTAIIERGDFLRFGRYFGREPVEIYRPIDCRSAEDHSVHHLADCLTWIAAFDEPDALASLQQNPDIRRPPAQNDPADPREGEAVSRALPINLYIADIAMRRAVNDAVRQSRLLRADYDRQAGLHLFVWKEADRVDVVLQRNGVSVLREGLDCAGVPLQECARAVVDVVEDALPAHLREAI</sequence>
<dbReference type="OrthoDB" id="7420899at2"/>
<name>A0A0G9MP69_9SPHN</name>
<evidence type="ECO:0000313" key="1">
    <source>
        <dbReference type="EMBL" id="KLE32505.1"/>
    </source>
</evidence>
<dbReference type="PATRIC" id="fig|502682.8.peg.6"/>
<dbReference type="Gene3D" id="3.40.50.1820">
    <property type="entry name" value="alpha/beta hydrolase"/>
    <property type="match status" value="1"/>
</dbReference>
<keyword evidence="2" id="KW-1185">Reference proteome</keyword>
<dbReference type="PROSITE" id="PS51257">
    <property type="entry name" value="PROKAR_LIPOPROTEIN"/>
    <property type="match status" value="1"/>
</dbReference>
<dbReference type="SUPFAM" id="SSF53474">
    <property type="entry name" value="alpha/beta-Hydrolases"/>
    <property type="match status" value="1"/>
</dbReference>
<dbReference type="InterPro" id="IPR029058">
    <property type="entry name" value="AB_hydrolase_fold"/>
</dbReference>
<dbReference type="AlphaFoldDB" id="A0A0G9MP69"/>
<dbReference type="STRING" id="502682.BMF35_a1430"/>
<dbReference type="RefSeq" id="WP_047005356.1">
    <property type="nucleotide sequence ID" value="NZ_CP018097.1"/>
</dbReference>
<dbReference type="KEGG" id="egn:BMF35_a1430"/>
<protein>
    <submittedName>
        <fullName evidence="1">Uncharacterized protein</fullName>
    </submittedName>
</protein>
<comment type="caution">
    <text evidence="1">The sequence shown here is derived from an EMBL/GenBank/DDBJ whole genome shotgun (WGS) entry which is preliminary data.</text>
</comment>